<dbReference type="InterPro" id="IPR057342">
    <property type="entry name" value="DEXDc_RapA"/>
</dbReference>
<dbReference type="GO" id="GO:0005524">
    <property type="term" value="F:ATP binding"/>
    <property type="evidence" value="ECO:0007669"/>
    <property type="project" value="UniProtKB-UniRule"/>
</dbReference>
<sequence>MPAIKELKSRTYMPFTLGQRWISDTESELGLGTVVALDARMVTLLFPAIGENRLYSRNDSPITRVMFNPGDTITSHEGWQLHVDKVNEENGLLSYTGTRLDTQEANVTLREVLLDSKLVFSKPQDRLFAGQIDRMDRFALRYRARKFQSEQYRMPWSGLRGQRTSLIPHQLHIAHDVGRRHAPRVLLADEVGLGKTIEAGMILHQQLLSGAAERVLIVVPETLQHQWLVEMLRRFNLRFSLFDDERYAEAQHDAYNPFETEQLVICSLDFVRRSKQRLEHLCDAEWDLMVVDEAHHLVWSEEAPSREYQAIEQLAERVPGILLLTATPEQLGMESHFARLRLLDPNRFHDFEQFVEEQQNYRPVADAVALLLAGNKLSDSELNTLGDLIGEQDIEPLLQAANSDREDAQAARQELISMLMDRHGTSRVLFRNTRNGVKGFPKRELHTIRLPLPTQYQTAIKVSGIMGARKTAEERARDMLYPEQIYQEFEGDTGTWWNFDPRVEWLMGYLTSHRSQKVLVICAKAATALQLEQVLREREGIRAAVFHEGMSIIERDRAAAWFAEEDTGAQVLLCSEIGSEGRNFQFASNLVMFDLPFNPDLLEQRIGRLDRIGQAHDIQIHVPYLEKTAQSVLVRWYHEGLDAFEHTCPTGRTVYDSVHDELINYLAAPESIDGFDDLIKSCRQQHDALKAQLEQGRDRLLEIHSNGGEKAQALAESIEEQDDDTSLIAFSMNLFDIVGINQDDRGENLIVLTPSDHMLVPDFPGLPEDGCTITFERDVALSREDAQFITWEHPLIRNGLDLILSGDTGSSTISLLKNKALPVGTLLLELIYVVEAQAPKQLQLNRFLPATPVRMLLDKNGNNLAAQVEFESFNRQLSAVNRHTGSKLVNAVQQDVHAILQQGEAQIAKAAQGLIDAARNEADEKLTAELSRLEALKAVNPNIRDDELAGIESNRQQVMDALAQAGWRLDALRLIVVTHQ</sequence>
<dbReference type="InterPro" id="IPR040766">
    <property type="entry name" value="Tudor_2_RapA"/>
</dbReference>
<dbReference type="SMART" id="SM00487">
    <property type="entry name" value="DEXDc"/>
    <property type="match status" value="1"/>
</dbReference>
<dbReference type="InterPro" id="IPR023949">
    <property type="entry name" value="Helicase_RapA"/>
</dbReference>
<comment type="similarity">
    <text evidence="9">Belongs to the SNF2/RAD54 helicase family. RapA subfamily.</text>
</comment>
<name>W8VI28_KLEPN</name>
<keyword evidence="6 9" id="KW-0238">DNA-binding</keyword>
<dbReference type="GO" id="GO:0006355">
    <property type="term" value="P:regulation of DNA-templated transcription"/>
    <property type="evidence" value="ECO:0007669"/>
    <property type="project" value="UniProtKB-UniRule"/>
</dbReference>
<dbReference type="Pfam" id="PF18339">
    <property type="entry name" value="Tudor_1_RapA"/>
    <property type="match status" value="1"/>
</dbReference>
<dbReference type="PANTHER" id="PTHR45766">
    <property type="entry name" value="DNA ANNEALING HELICASE AND ENDONUCLEASE ZRANB3 FAMILY MEMBER"/>
    <property type="match status" value="1"/>
</dbReference>
<evidence type="ECO:0000256" key="6">
    <source>
        <dbReference type="ARBA" id="ARBA00023125"/>
    </source>
</evidence>
<dbReference type="GO" id="GO:0016817">
    <property type="term" value="F:hydrolase activity, acting on acid anhydrides"/>
    <property type="evidence" value="ECO:0007669"/>
    <property type="project" value="InterPro"/>
</dbReference>
<dbReference type="FunFam" id="3.30.360.80:FF:000001">
    <property type="entry name" value="RNA polymerase-associated protein RapA"/>
    <property type="match status" value="1"/>
</dbReference>
<evidence type="ECO:0000313" key="13">
    <source>
        <dbReference type="Proteomes" id="UP000019586"/>
    </source>
</evidence>
<feature type="domain" description="Helicase C-terminal" evidence="11">
    <location>
        <begin position="502"/>
        <end position="656"/>
    </location>
</feature>
<evidence type="ECO:0000313" key="12">
    <source>
        <dbReference type="EMBL" id="AHM81411.1"/>
    </source>
</evidence>
<evidence type="ECO:0000259" key="10">
    <source>
        <dbReference type="PROSITE" id="PS51192"/>
    </source>
</evidence>
<dbReference type="InterPro" id="IPR001650">
    <property type="entry name" value="Helicase_C-like"/>
</dbReference>
<organism evidence="12 13">
    <name type="scientific">Klebsiella pneumoniae 30684/NJST258_2</name>
    <dbReference type="NCBI Taxonomy" id="1420013"/>
    <lineage>
        <taxon>Bacteria</taxon>
        <taxon>Pseudomonadati</taxon>
        <taxon>Pseudomonadota</taxon>
        <taxon>Gammaproteobacteria</taxon>
        <taxon>Enterobacterales</taxon>
        <taxon>Enterobacteriaceae</taxon>
        <taxon>Klebsiella/Raoultella group</taxon>
        <taxon>Klebsiella</taxon>
        <taxon>Klebsiella pneumoniae complex</taxon>
    </lineage>
</organism>
<dbReference type="Gene3D" id="2.30.30.930">
    <property type="match status" value="1"/>
</dbReference>
<dbReference type="PATRIC" id="fig|1420013.3.peg.4351"/>
<dbReference type="HOGENOM" id="CLU_011520_0_0_6"/>
<dbReference type="InterPro" id="IPR027417">
    <property type="entry name" value="P-loop_NTPase"/>
</dbReference>
<evidence type="ECO:0000256" key="3">
    <source>
        <dbReference type="ARBA" id="ARBA00022806"/>
    </source>
</evidence>
<dbReference type="Gene3D" id="3.40.50.300">
    <property type="entry name" value="P-loop containing nucleotide triphosphate hydrolases"/>
    <property type="match status" value="1"/>
</dbReference>
<proteinExistence type="inferred from homology"/>
<dbReference type="KEGG" id="kps:KPNJ2_04635"/>
<dbReference type="InterPro" id="IPR000330">
    <property type="entry name" value="SNF2_N"/>
</dbReference>
<keyword evidence="5 9" id="KW-0805">Transcription regulation</keyword>
<dbReference type="SMART" id="SM00490">
    <property type="entry name" value="HELICc"/>
    <property type="match status" value="1"/>
</dbReference>
<evidence type="ECO:0000256" key="5">
    <source>
        <dbReference type="ARBA" id="ARBA00023015"/>
    </source>
</evidence>
<dbReference type="NCBIfam" id="NF003426">
    <property type="entry name" value="PRK04914.1"/>
    <property type="match status" value="1"/>
</dbReference>
<keyword evidence="3 9" id="KW-0347">Helicase</keyword>
<keyword evidence="7 9" id="KW-0010">Activator</keyword>
<evidence type="ECO:0000256" key="2">
    <source>
        <dbReference type="ARBA" id="ARBA00022801"/>
    </source>
</evidence>
<keyword evidence="1 9" id="KW-0547">Nucleotide-binding</keyword>
<reference evidence="12 13" key="1">
    <citation type="journal article" date="2014" name="Proc. Natl. Acad. Sci. U.S.A.">
        <title>Molecular dissection of the evolution of carbapenem-resistant multilocus sequence type 258 Klebsiella pneumoniae.</title>
        <authorList>
            <person name="Deleo F.R."/>
            <person name="Chen L."/>
            <person name="Porcella S.F."/>
            <person name="Martens C.A."/>
            <person name="Kobayashi S.D."/>
            <person name="Porter A.R."/>
            <person name="Chavda K.D."/>
            <person name="Jacobs M.R."/>
            <person name="Mathema B."/>
            <person name="Olsen R.J."/>
            <person name="Bonomo R.A."/>
            <person name="Musser J.M."/>
            <person name="Kreiswirth B.N."/>
        </authorList>
    </citation>
    <scope>NUCLEOTIDE SEQUENCE [LARGE SCALE GENOMIC DNA]</scope>
    <source>
        <strain evidence="12">30684/NJST258_2</strain>
    </source>
</reference>
<dbReference type="Pfam" id="PF00176">
    <property type="entry name" value="SNF2-rel_dom"/>
    <property type="match status" value="1"/>
</dbReference>
<dbReference type="CDD" id="cd18793">
    <property type="entry name" value="SF2_C_SNF"/>
    <property type="match status" value="1"/>
</dbReference>
<dbReference type="EC" id="3.6.4.-" evidence="9"/>
<evidence type="ECO:0000256" key="4">
    <source>
        <dbReference type="ARBA" id="ARBA00022840"/>
    </source>
</evidence>
<evidence type="ECO:0000256" key="8">
    <source>
        <dbReference type="ARBA" id="ARBA00023163"/>
    </source>
</evidence>
<dbReference type="InterPro" id="IPR014001">
    <property type="entry name" value="Helicase_ATP-bd"/>
</dbReference>
<dbReference type="Pfam" id="PF00271">
    <property type="entry name" value="Helicase_C"/>
    <property type="match status" value="1"/>
</dbReference>
<evidence type="ECO:0000256" key="7">
    <source>
        <dbReference type="ARBA" id="ARBA00023159"/>
    </source>
</evidence>
<dbReference type="Pfam" id="PF18337">
    <property type="entry name" value="Tudor_RapA"/>
    <property type="match status" value="1"/>
</dbReference>
<dbReference type="SUPFAM" id="SSF52540">
    <property type="entry name" value="P-loop containing nucleoside triphosphate hydrolases"/>
    <property type="match status" value="2"/>
</dbReference>
<dbReference type="PANTHER" id="PTHR45766:SF6">
    <property type="entry name" value="SWI_SNF-RELATED MATRIX-ASSOCIATED ACTIN-DEPENDENT REGULATOR OF CHROMATIN SUBFAMILY A-LIKE PROTEIN 1"/>
    <property type="match status" value="1"/>
</dbReference>
<dbReference type="GO" id="GO:0003677">
    <property type="term" value="F:DNA binding"/>
    <property type="evidence" value="ECO:0007669"/>
    <property type="project" value="UniProtKB-KW"/>
</dbReference>
<feature type="binding site" evidence="9">
    <location>
        <begin position="189"/>
        <end position="196"/>
    </location>
    <ligand>
        <name>ATP</name>
        <dbReference type="ChEBI" id="CHEBI:30616"/>
    </ligand>
</feature>
<dbReference type="Gene3D" id="6.10.140.1500">
    <property type="match status" value="1"/>
</dbReference>
<feature type="domain" description="Helicase ATP-binding" evidence="10">
    <location>
        <begin position="176"/>
        <end position="346"/>
    </location>
</feature>
<dbReference type="InterPro" id="IPR049730">
    <property type="entry name" value="SNF2/RAD54-like_C"/>
</dbReference>
<gene>
    <name evidence="9" type="primary">rapA</name>
    <name evidence="12" type="ORF">KPNJ2_04635</name>
</gene>
<dbReference type="Gene3D" id="3.30.360.80">
    <property type="match status" value="1"/>
</dbReference>
<dbReference type="Proteomes" id="UP000019586">
    <property type="component" value="Chromosome"/>
</dbReference>
<dbReference type="CDD" id="cd18011">
    <property type="entry name" value="DEXDc_RapA"/>
    <property type="match status" value="1"/>
</dbReference>
<keyword evidence="4 9" id="KW-0067">ATP-binding</keyword>
<dbReference type="GO" id="GO:0004386">
    <property type="term" value="F:helicase activity"/>
    <property type="evidence" value="ECO:0007669"/>
    <property type="project" value="UniProtKB-UniRule"/>
</dbReference>
<dbReference type="PROSITE" id="PS51194">
    <property type="entry name" value="HELICASE_CTER"/>
    <property type="match status" value="1"/>
</dbReference>
<dbReference type="Pfam" id="PF12137">
    <property type="entry name" value="RapA_C"/>
    <property type="match status" value="1"/>
</dbReference>
<dbReference type="InterPro" id="IPR040765">
    <property type="entry name" value="Tudor_1_RapA"/>
</dbReference>
<dbReference type="Gene3D" id="6.10.140.2230">
    <property type="match status" value="1"/>
</dbReference>
<dbReference type="InterPro" id="IPR022737">
    <property type="entry name" value="RapA_C"/>
</dbReference>
<keyword evidence="2 9" id="KW-0378">Hydrolase</keyword>
<protein>
    <recommendedName>
        <fullName evidence="9">RNA polymerase-associated protein RapA</fullName>
        <ecNumber evidence="9">3.6.4.-</ecNumber>
    </recommendedName>
    <alternativeName>
        <fullName evidence="9">ATP-dependent helicase HepA</fullName>
    </alternativeName>
</protein>
<dbReference type="HAMAP" id="MF_01821">
    <property type="entry name" value="Helicase_RapA"/>
    <property type="match status" value="1"/>
</dbReference>
<dbReference type="PROSITE" id="PS51192">
    <property type="entry name" value="HELICASE_ATP_BIND_1"/>
    <property type="match status" value="1"/>
</dbReference>
<dbReference type="InterPro" id="IPR038718">
    <property type="entry name" value="SNF2-like_sf"/>
</dbReference>
<accession>W8VI28</accession>
<dbReference type="AlphaFoldDB" id="W8VI28"/>
<comment type="subunit">
    <text evidence="9">Interacts with the RNAP. Has a higher affinity for the core RNAP than for the holoenzyme. Its ATPase activity is stimulated by binding to RNAP.</text>
</comment>
<feature type="short sequence motif" description="DEAH box" evidence="9">
    <location>
        <begin position="292"/>
        <end position="295"/>
    </location>
</feature>
<dbReference type="FunFam" id="3.40.50.300:FF:000350">
    <property type="entry name" value="RNA polymerase-associated protein RapA"/>
    <property type="match status" value="1"/>
</dbReference>
<comment type="function">
    <text evidence="9">Transcription regulator that activates transcription by stimulating RNA polymerase (RNAP) recycling in case of stress conditions such as supercoiled DNA or high salt concentrations. Probably acts by releasing the RNAP, when it is trapped or immobilized on tightly supercoiled DNA. Does not activate transcription on linear DNA. Probably not involved in DNA repair.</text>
</comment>
<dbReference type="EMBL" id="CP006918">
    <property type="protein sequence ID" value="AHM81411.1"/>
    <property type="molecule type" value="Genomic_DNA"/>
</dbReference>
<evidence type="ECO:0000256" key="9">
    <source>
        <dbReference type="HAMAP-Rule" id="MF_01821"/>
    </source>
</evidence>
<evidence type="ECO:0000259" key="11">
    <source>
        <dbReference type="PROSITE" id="PS51194"/>
    </source>
</evidence>
<dbReference type="FunFam" id="3.40.50.10810:FF:000012">
    <property type="entry name" value="RNA polymerase-associated protein RapA"/>
    <property type="match status" value="1"/>
</dbReference>
<evidence type="ECO:0000256" key="1">
    <source>
        <dbReference type="ARBA" id="ARBA00022741"/>
    </source>
</evidence>
<dbReference type="Gene3D" id="3.40.50.10810">
    <property type="entry name" value="Tandem AAA-ATPase domain"/>
    <property type="match status" value="1"/>
</dbReference>
<dbReference type="Gene3D" id="2.30.30.140">
    <property type="match status" value="1"/>
</dbReference>
<keyword evidence="8 9" id="KW-0804">Transcription</keyword>